<dbReference type="InterPro" id="IPR023184">
    <property type="entry name" value="Ubol_cytC_Rdtase_hinge_dom"/>
</dbReference>
<proteinExistence type="inferred from homology"/>
<evidence type="ECO:0000313" key="10">
    <source>
        <dbReference type="Ensembl" id="ENSCCRP00020055961.1"/>
    </source>
</evidence>
<evidence type="ECO:0000259" key="9">
    <source>
        <dbReference type="Pfam" id="PF02320"/>
    </source>
</evidence>
<evidence type="ECO:0000256" key="5">
    <source>
        <dbReference type="ARBA" id="ARBA00022792"/>
    </source>
</evidence>
<protein>
    <recommendedName>
        <fullName evidence="9">Ubiquinol-cytochrome C reductase hinge domain-containing protein</fullName>
    </recommendedName>
</protein>
<accession>A0A8C2HNF8</accession>
<sequence length="102" mass="11992">PQPFALLMQCSTPEPQEHLDNVLMCDPLETVREKCEQTEHCVHTRERLEACETRVGSRSETTEDCTEELFDFLHARDHCVSADHQLKFFIKRVEKLVFLFIK</sequence>
<dbReference type="Ensembl" id="ENSCCRT00020061656.1">
    <property type="protein sequence ID" value="ENSCCRP00020055961.1"/>
    <property type="gene ID" value="ENSCCRG00020026377.1"/>
</dbReference>
<reference evidence="10" key="1">
    <citation type="submission" date="2025-08" db="UniProtKB">
        <authorList>
            <consortium name="Ensembl"/>
        </authorList>
    </citation>
    <scope>IDENTIFICATION</scope>
</reference>
<dbReference type="AlphaFoldDB" id="A0A8C2HNF8"/>
<dbReference type="Gene3D" id="1.10.287.20">
    <property type="entry name" value="Ubiquinol-cytochrome C reductase hinge domain"/>
    <property type="match status" value="1"/>
</dbReference>
<comment type="similarity">
    <text evidence="2">Belongs to the UQCRH/QCR6 family.</text>
</comment>
<evidence type="ECO:0000256" key="7">
    <source>
        <dbReference type="ARBA" id="ARBA00023128"/>
    </source>
</evidence>
<evidence type="ECO:0000256" key="8">
    <source>
        <dbReference type="ARBA" id="ARBA00023136"/>
    </source>
</evidence>
<dbReference type="InterPro" id="IPR003422">
    <property type="entry name" value="Cyt_b-c1_6"/>
</dbReference>
<dbReference type="PANTHER" id="PTHR15336:SF0">
    <property type="entry name" value="CYTOCHROME B-C1 COMPLEX SUBUNIT 6, MITOCHONDRIAL"/>
    <property type="match status" value="1"/>
</dbReference>
<name>A0A8C2HNF8_CYPCA</name>
<organism evidence="10 11">
    <name type="scientific">Cyprinus carpio</name>
    <name type="common">Common carp</name>
    <dbReference type="NCBI Taxonomy" id="7962"/>
    <lineage>
        <taxon>Eukaryota</taxon>
        <taxon>Metazoa</taxon>
        <taxon>Chordata</taxon>
        <taxon>Craniata</taxon>
        <taxon>Vertebrata</taxon>
        <taxon>Euteleostomi</taxon>
        <taxon>Actinopterygii</taxon>
        <taxon>Neopterygii</taxon>
        <taxon>Teleostei</taxon>
        <taxon>Ostariophysi</taxon>
        <taxon>Cypriniformes</taxon>
        <taxon>Cyprinidae</taxon>
        <taxon>Cyprininae</taxon>
        <taxon>Cyprinus</taxon>
    </lineage>
</organism>
<dbReference type="Pfam" id="PF02320">
    <property type="entry name" value="UCR_hinge"/>
    <property type="match status" value="1"/>
</dbReference>
<keyword evidence="6" id="KW-0249">Electron transport</keyword>
<dbReference type="GO" id="GO:0005743">
    <property type="term" value="C:mitochondrial inner membrane"/>
    <property type="evidence" value="ECO:0007669"/>
    <property type="project" value="UniProtKB-SubCell"/>
</dbReference>
<evidence type="ECO:0000256" key="2">
    <source>
        <dbReference type="ARBA" id="ARBA00006498"/>
    </source>
</evidence>
<evidence type="ECO:0000256" key="6">
    <source>
        <dbReference type="ARBA" id="ARBA00022982"/>
    </source>
</evidence>
<keyword evidence="3" id="KW-0813">Transport</keyword>
<keyword evidence="5" id="KW-0999">Mitochondrion inner membrane</keyword>
<dbReference type="InterPro" id="IPR036811">
    <property type="entry name" value="Ubol_cytC_Rdtase_hinge_dom_sf"/>
</dbReference>
<evidence type="ECO:0000256" key="1">
    <source>
        <dbReference type="ARBA" id="ARBA00004137"/>
    </source>
</evidence>
<keyword evidence="4" id="KW-0679">Respiratory chain</keyword>
<keyword evidence="8" id="KW-0472">Membrane</keyword>
<dbReference type="PANTHER" id="PTHR15336">
    <property type="entry name" value="UBIQUINOL-CYTOCHROME C REDUCTASE COMPLEX 7.8 KDA PROTEIN"/>
    <property type="match status" value="1"/>
</dbReference>
<evidence type="ECO:0000256" key="3">
    <source>
        <dbReference type="ARBA" id="ARBA00022448"/>
    </source>
</evidence>
<dbReference type="SUPFAM" id="SSF81531">
    <property type="entry name" value="Non-heme 11 kDa protein of cytochrome bc1 complex (Ubiquinol-cytochrome c reductase)"/>
    <property type="match status" value="1"/>
</dbReference>
<keyword evidence="7" id="KW-0496">Mitochondrion</keyword>
<dbReference type="GO" id="GO:0006122">
    <property type="term" value="P:mitochondrial electron transport, ubiquinol to cytochrome c"/>
    <property type="evidence" value="ECO:0007669"/>
    <property type="project" value="InterPro"/>
</dbReference>
<evidence type="ECO:0000313" key="11">
    <source>
        <dbReference type="Proteomes" id="UP000694701"/>
    </source>
</evidence>
<feature type="domain" description="Ubiquinol-cytochrome C reductase hinge" evidence="9">
    <location>
        <begin position="26"/>
        <end position="82"/>
    </location>
</feature>
<dbReference type="Proteomes" id="UP000694701">
    <property type="component" value="Unplaced"/>
</dbReference>
<comment type="subcellular location">
    <subcellularLocation>
        <location evidence="1">Mitochondrion inner membrane</location>
        <topology evidence="1">Peripheral membrane protein</topology>
        <orientation evidence="1">Intermembrane side</orientation>
    </subcellularLocation>
</comment>
<evidence type="ECO:0000256" key="4">
    <source>
        <dbReference type="ARBA" id="ARBA00022660"/>
    </source>
</evidence>